<dbReference type="InterPro" id="IPR003841">
    <property type="entry name" value="Na/Pi_transpt"/>
</dbReference>
<comment type="subcellular location">
    <subcellularLocation>
        <location evidence="1">Cell membrane</location>
        <topology evidence="1">Multi-pass membrane protein</topology>
    </subcellularLocation>
</comment>
<dbReference type="GO" id="GO:0005436">
    <property type="term" value="F:sodium:phosphate symporter activity"/>
    <property type="evidence" value="ECO:0007669"/>
    <property type="project" value="InterPro"/>
</dbReference>
<feature type="transmembrane region" description="Helical" evidence="7">
    <location>
        <begin position="219"/>
        <end position="239"/>
    </location>
</feature>
<sequence length="556" mass="61303">MSAIEILEILFVFAGGLGMFLYGMNLMGDGLQKSAGNKMKRLLGYLTNNRIIAILVGTLVTGIIQSSSATTVMVVGFVNAGILSLVQAVGVIMGANIGTTVTAWLVSMNEWGSVLKPEFFAPALIAIGAFILLLAKDQKKKDIAEIIIGFGILFIGLKFMSDVIKPYSDSPIFSNAFRVLGKNPLLGILVGAIVTAIIQSSSASVGILQTLAMAGVVNWNSAIFITLGQNIGTCITALLSSVGANKTAKRAAFIHLSFNVIGATIFGAIMFIIFQINQEFAASNINSIEISVFHTIFNVSNTIILFPFANWLVKLSGVFIDDSKVEQTEDEVHITLRHLDERILETPSFAVENSVKEVVHMGQITLNNAREAVEALLKNNKEKAEKVLEVEKVIDSHQKIITEYLVKINNLSLTEKQHKLVNDLFYTITNIERVGDHAENLAELALEKIKNNIMLSESAYEELKDICNKAVDSFEYAIRARETENVEYIREVERLEDIVDDMKDTLRQRHIDRLSQGLCTSENGVIFIDALINLERISDHSLNIVNYVESEFQPRN</sequence>
<evidence type="ECO:0000259" key="8">
    <source>
        <dbReference type="Pfam" id="PF01895"/>
    </source>
</evidence>
<feature type="transmembrane region" description="Helical" evidence="7">
    <location>
        <begin position="85"/>
        <end position="107"/>
    </location>
</feature>
<feature type="coiled-coil region" evidence="6">
    <location>
        <begin position="446"/>
        <end position="505"/>
    </location>
</feature>
<dbReference type="InterPro" id="IPR038078">
    <property type="entry name" value="PhoU-like_sf"/>
</dbReference>
<accession>A0A839K0G8</accession>
<protein>
    <submittedName>
        <fullName evidence="9">Na/Pi cotransporter family protein</fullName>
    </submittedName>
</protein>
<evidence type="ECO:0000256" key="3">
    <source>
        <dbReference type="ARBA" id="ARBA00022692"/>
    </source>
</evidence>
<dbReference type="Proteomes" id="UP000574276">
    <property type="component" value="Unassembled WGS sequence"/>
</dbReference>
<dbReference type="RefSeq" id="WP_228352143.1">
    <property type="nucleotide sequence ID" value="NZ_JACEGA010000001.1"/>
</dbReference>
<dbReference type="Pfam" id="PF02690">
    <property type="entry name" value="Na_Pi_cotrans"/>
    <property type="match status" value="2"/>
</dbReference>
<dbReference type="SUPFAM" id="SSF109755">
    <property type="entry name" value="PhoU-like"/>
    <property type="match status" value="1"/>
</dbReference>
<dbReference type="EMBL" id="JACEGA010000001">
    <property type="protein sequence ID" value="MBB2182419.1"/>
    <property type="molecule type" value="Genomic_DNA"/>
</dbReference>
<dbReference type="PANTHER" id="PTHR10010">
    <property type="entry name" value="SOLUTE CARRIER FAMILY 34 SODIUM PHOSPHATE , MEMBER 2-RELATED"/>
    <property type="match status" value="1"/>
</dbReference>
<feature type="transmembrane region" description="Helical" evidence="7">
    <location>
        <begin position="6"/>
        <end position="24"/>
    </location>
</feature>
<feature type="transmembrane region" description="Helical" evidence="7">
    <location>
        <begin position="251"/>
        <end position="274"/>
    </location>
</feature>
<feature type="transmembrane region" description="Helical" evidence="7">
    <location>
        <begin position="185"/>
        <end position="207"/>
    </location>
</feature>
<dbReference type="GO" id="GO:0005886">
    <property type="term" value="C:plasma membrane"/>
    <property type="evidence" value="ECO:0007669"/>
    <property type="project" value="UniProtKB-SubCell"/>
</dbReference>
<proteinExistence type="predicted"/>
<evidence type="ECO:0000256" key="1">
    <source>
        <dbReference type="ARBA" id="ARBA00004651"/>
    </source>
</evidence>
<feature type="domain" description="PhoU" evidence="8">
    <location>
        <begin position="359"/>
        <end position="444"/>
    </location>
</feature>
<keyword evidence="10" id="KW-1185">Reference proteome</keyword>
<keyword evidence="4 7" id="KW-1133">Transmembrane helix</keyword>
<feature type="transmembrane region" description="Helical" evidence="7">
    <location>
        <begin position="119"/>
        <end position="135"/>
    </location>
</feature>
<evidence type="ECO:0000256" key="6">
    <source>
        <dbReference type="SAM" id="Coils"/>
    </source>
</evidence>
<evidence type="ECO:0000256" key="5">
    <source>
        <dbReference type="ARBA" id="ARBA00023136"/>
    </source>
</evidence>
<dbReference type="Pfam" id="PF01895">
    <property type="entry name" value="PhoU"/>
    <property type="match status" value="2"/>
</dbReference>
<dbReference type="InterPro" id="IPR004633">
    <property type="entry name" value="NaPi_cotrn-rel/YqeW-like"/>
</dbReference>
<dbReference type="GO" id="GO:0044341">
    <property type="term" value="P:sodium-dependent phosphate transport"/>
    <property type="evidence" value="ECO:0007669"/>
    <property type="project" value="InterPro"/>
</dbReference>
<comment type="caution">
    <text evidence="9">The sequence shown here is derived from an EMBL/GenBank/DDBJ whole genome shotgun (WGS) entry which is preliminary data.</text>
</comment>
<evidence type="ECO:0000256" key="7">
    <source>
        <dbReference type="SAM" id="Phobius"/>
    </source>
</evidence>
<evidence type="ECO:0000256" key="4">
    <source>
        <dbReference type="ARBA" id="ARBA00022989"/>
    </source>
</evidence>
<evidence type="ECO:0000313" key="10">
    <source>
        <dbReference type="Proteomes" id="UP000574276"/>
    </source>
</evidence>
<reference evidence="9 10" key="1">
    <citation type="submission" date="2020-07" db="EMBL/GenBank/DDBJ databases">
        <title>Characterization and genome sequencing of isolate MD1, a novel member within the family Lachnospiraceae.</title>
        <authorList>
            <person name="Rettenmaier R."/>
            <person name="Di Bello L."/>
            <person name="Zinser C."/>
            <person name="Scheitz K."/>
            <person name="Liebl W."/>
            <person name="Zverlov V."/>
        </authorList>
    </citation>
    <scope>NUCLEOTIDE SEQUENCE [LARGE SCALE GENOMIC DNA]</scope>
    <source>
        <strain evidence="9 10">MD1</strain>
    </source>
</reference>
<feature type="domain" description="PhoU" evidence="8">
    <location>
        <begin position="464"/>
        <end position="548"/>
    </location>
</feature>
<feature type="transmembrane region" description="Helical" evidence="7">
    <location>
        <begin position="45"/>
        <end position="65"/>
    </location>
</feature>
<evidence type="ECO:0000256" key="2">
    <source>
        <dbReference type="ARBA" id="ARBA00022475"/>
    </source>
</evidence>
<dbReference type="AlphaFoldDB" id="A0A839K0G8"/>
<dbReference type="NCBIfam" id="NF037997">
    <property type="entry name" value="Na_Pi_symport"/>
    <property type="match status" value="1"/>
</dbReference>
<dbReference type="InterPro" id="IPR026022">
    <property type="entry name" value="PhoU_dom"/>
</dbReference>
<evidence type="ECO:0000313" key="9">
    <source>
        <dbReference type="EMBL" id="MBB2182419.1"/>
    </source>
</evidence>
<dbReference type="Gene3D" id="1.20.58.220">
    <property type="entry name" value="Phosphate transport system protein phou homolog 2, domain 2"/>
    <property type="match status" value="1"/>
</dbReference>
<name>A0A839K0G8_9FIRM</name>
<dbReference type="PANTHER" id="PTHR10010:SF46">
    <property type="entry name" value="SODIUM-DEPENDENT PHOSPHATE TRANSPORT PROTEIN 2B"/>
    <property type="match status" value="1"/>
</dbReference>
<dbReference type="NCBIfam" id="TIGR00704">
    <property type="entry name" value="NaPi_cotrn_rel"/>
    <property type="match status" value="1"/>
</dbReference>
<keyword evidence="3 7" id="KW-0812">Transmembrane</keyword>
<keyword evidence="5 7" id="KW-0472">Membrane</keyword>
<feature type="transmembrane region" description="Helical" evidence="7">
    <location>
        <begin position="147"/>
        <end position="164"/>
    </location>
</feature>
<gene>
    <name evidence="9" type="ORF">H0486_05960</name>
</gene>
<keyword evidence="2" id="KW-1003">Cell membrane</keyword>
<organism evidence="9 10">
    <name type="scientific">Variimorphobacter saccharofermentans</name>
    <dbReference type="NCBI Taxonomy" id="2755051"/>
    <lineage>
        <taxon>Bacteria</taxon>
        <taxon>Bacillati</taxon>
        <taxon>Bacillota</taxon>
        <taxon>Clostridia</taxon>
        <taxon>Lachnospirales</taxon>
        <taxon>Lachnospiraceae</taxon>
        <taxon>Variimorphobacter</taxon>
    </lineage>
</organism>
<keyword evidence="6" id="KW-0175">Coiled coil</keyword>